<keyword evidence="4" id="KW-1185">Reference proteome</keyword>
<feature type="coiled-coil region" evidence="1">
    <location>
        <begin position="1413"/>
        <end position="1580"/>
    </location>
</feature>
<dbReference type="EMBL" id="JBJKBG010000008">
    <property type="protein sequence ID" value="KAL3728658.1"/>
    <property type="molecule type" value="Genomic_DNA"/>
</dbReference>
<reference evidence="3 4" key="1">
    <citation type="submission" date="2024-11" db="EMBL/GenBank/DDBJ databases">
        <title>Chromosome-level genome assembly of Eucalyptus globulus Labill. provides insights into its genome evolution.</title>
        <authorList>
            <person name="Li X."/>
        </authorList>
    </citation>
    <scope>NUCLEOTIDE SEQUENCE [LARGE SCALE GENOMIC DNA]</scope>
    <source>
        <strain evidence="3">CL2024</strain>
        <tissue evidence="3">Fresh tender leaves</tissue>
    </source>
</reference>
<dbReference type="Proteomes" id="UP001634007">
    <property type="component" value="Unassembled WGS sequence"/>
</dbReference>
<feature type="compositionally biased region" description="Gly residues" evidence="2">
    <location>
        <begin position="19"/>
        <end position="33"/>
    </location>
</feature>
<evidence type="ECO:0000256" key="1">
    <source>
        <dbReference type="SAM" id="Coils"/>
    </source>
</evidence>
<feature type="coiled-coil region" evidence="1">
    <location>
        <begin position="447"/>
        <end position="484"/>
    </location>
</feature>
<evidence type="ECO:0000313" key="4">
    <source>
        <dbReference type="Proteomes" id="UP001634007"/>
    </source>
</evidence>
<dbReference type="PANTHER" id="PTHR43939">
    <property type="entry name" value="COILED-COIL DOMAIN-CONTAINING PROTEIN 158"/>
    <property type="match status" value="1"/>
</dbReference>
<sequence>MSEEDGGRGAGNGAAAEPYGGGGSSADGGGGSRPNGILHTEPSVADGDDYASGDQVANMEQADSDDEEAVMVGEDAGKDEFVDAPDELNADAREVAVAAGTEGGSEERSKLHGSDFSQLENGPQVHQSTDELFQLQMGLEKAISEKEIAIRQYKEERDIYAKELGDLRHQLKGLTVKQPLLHANGDIMINREAESEYGEEKAHVPGYLPHDMIRECSDFIRVALEERLQMEATIRDLHAILSTQDQQMEDLKSKIADSAQKSADIFTNRQNIEDAASRILDSLALVVEHEDLLDDSTGEKINLVERRTLRLIEKFNQIHLQIDHLRQCLSEISSESLDSRMQKDSGDVIIAACNELLECKRKEAHSAEKLSQSEDEHRKLIEQVNRDKELAEDTNAELSRLKSEVEQEKMRCASVKEKLSMAVTKGKSLVQQRDSLKHSLAEKTSELERCLIELQEKSSALEAAEQSKEELVQSENLVALLQENLSQRNAILVRFEEILSEASLPEEMKSVEIVDKYKWLVDERNMLKVVYIEFQKLKDSLTEIELPESVSTSNLESCILWLKESFTQANKQAEALRGETSQIKEAAYNEIDRLTAACSVALLEKEYLQMEVDEITSEYNDIIKKERQASWEKEQMVMLLVKASGISVEEDLGAYQRLPFSDCNLLIERCFEKVKEQRTSELGPSHADLESFERIKSLLYLRVQELMLYENVLDEEMLEKSQKVDNLSYQLQLLSKERETLKEEKDHLQNDLERSEEKSSLLREKLSMAVKKGKGLVQDRENLKHLLDEKNSEIEKLKLEIQQQESAVTESRDQINRMSTHIEHIPKLEADLVSLKDQRDQFEQFLSESNKMMQRVIESIEGIDVPADTVFEEPVEKVKWLAEHLNDCQKAKEDAEEELAKVREESRDLFGRLAEAHADLKLLQDERQGFEKLKEEAIDLESKLVEAKASIKALEDLLSAAQDDVCRLMEEKREIEASSQASNFTEACALKKSLEEALSQAENDVTALTNDKEAAQVFRAAAERELEKLKEEISIQTGKLEDAQQIIKSLEDASLELEKKVGLLTEQNHNLEVGRSNMETELKKLQDESVTKEINLADAYVTIKSLEDAVSKAENNVLELENQNKGYNQEVLALNSKLNACLEELAGKNGSLDNRSLEIVSYLNELHALVKNETLLPLMKDCFEKKWECLKGMNDILERVKDQYLSLRSEAAEKQLVDEEDFITKKQFPVELSNSLGVVMEAGLMNEVGEDISSLFRRTIEGFQLKNKILVDKFEGLSAFIDEILAALLKKLEERCDDVNAMSQDMRSLKQDMKEMDTYKLEHGNTVSMLEDDVATLLSACNAATTELLLEVEHNSLGQLSGAELETSGRSYEEERGSSIINAEWCHKNIDGSKFAKPIGDLLFSVRNVRALIKQFQSTSEVATSNIQNLEDELKEVKAVSMEAIEERDMIKQFQSTSEVAASKIQNLEDELKEAKAVSLEAIEDRDMKQNRVFELETEVETLQNSCGELRLKLEDCQADCDKLKEREAELLEVQQNRVFELETELETLQNLCGELRLKLKDCQADYDKLKEREAELLEVCSNSLMKQQEAESSFMPPSQQTALLDKVDGVRISLEELGGDTEPQISPNVKKLFYIVDSFTRAQEQISLLSHDNEELQSTLANQVLEIKHLQEEVETRLLCEEDSEKMKRDLSELRVVLEKITNMVGGSELVRDHNASSLKGLLSTLEKQIVNVLMEFENSKSEAQEVEMKLLGSQKVVEELSSKVKLLEDSLQGRSTQPEIIQERGNFEAPSLPAGSEISEVEDVGSVGKPLIPPVPSAAHARTMRKGSAEHLALSIDMESNPLISNQETDEDKGHVFKSLNTSGLIPTQGKLVADRIDSIWVSGGRILMSRPRARLGLIAYWLFLHIWLLGTIL</sequence>
<evidence type="ECO:0000256" key="2">
    <source>
        <dbReference type="SAM" id="MobiDB-lite"/>
    </source>
</evidence>
<evidence type="ECO:0000313" key="3">
    <source>
        <dbReference type="EMBL" id="KAL3728658.1"/>
    </source>
</evidence>
<feature type="region of interest" description="Disordered" evidence="2">
    <location>
        <begin position="99"/>
        <end position="121"/>
    </location>
</feature>
<feature type="coiled-coil region" evidence="1">
    <location>
        <begin position="367"/>
        <end position="418"/>
    </location>
</feature>
<dbReference type="PANTHER" id="PTHR43939:SF68">
    <property type="entry name" value="CENTROSOMAL PROTEIN OF 290 KDA-LIKE"/>
    <property type="match status" value="1"/>
</dbReference>
<feature type="coiled-coil region" evidence="1">
    <location>
        <begin position="878"/>
        <end position="1137"/>
    </location>
</feature>
<feature type="region of interest" description="Disordered" evidence="2">
    <location>
        <begin position="1"/>
        <end position="77"/>
    </location>
</feature>
<keyword evidence="1" id="KW-0175">Coiled coil</keyword>
<protein>
    <submittedName>
        <fullName evidence="3">Uncharacterized protein</fullName>
    </submittedName>
</protein>
<gene>
    <name evidence="3" type="ORF">ACJRO7_033267</name>
</gene>
<accession>A0ABD3JNU0</accession>
<comment type="caution">
    <text evidence="3">The sequence shown here is derived from an EMBL/GenBank/DDBJ whole genome shotgun (WGS) entry which is preliminary data.</text>
</comment>
<proteinExistence type="predicted"/>
<name>A0ABD3JNU0_EUCGL</name>
<feature type="coiled-coil region" evidence="1">
    <location>
        <begin position="724"/>
        <end position="814"/>
    </location>
</feature>
<feature type="coiled-coil region" evidence="1">
    <location>
        <begin position="136"/>
        <end position="170"/>
    </location>
</feature>
<organism evidence="3 4">
    <name type="scientific">Eucalyptus globulus</name>
    <name type="common">Tasmanian blue gum</name>
    <dbReference type="NCBI Taxonomy" id="34317"/>
    <lineage>
        <taxon>Eukaryota</taxon>
        <taxon>Viridiplantae</taxon>
        <taxon>Streptophyta</taxon>
        <taxon>Embryophyta</taxon>
        <taxon>Tracheophyta</taxon>
        <taxon>Spermatophyta</taxon>
        <taxon>Magnoliopsida</taxon>
        <taxon>eudicotyledons</taxon>
        <taxon>Gunneridae</taxon>
        <taxon>Pentapetalae</taxon>
        <taxon>rosids</taxon>
        <taxon>malvids</taxon>
        <taxon>Myrtales</taxon>
        <taxon>Myrtaceae</taxon>
        <taxon>Myrtoideae</taxon>
        <taxon>Eucalypteae</taxon>
        <taxon>Eucalyptus</taxon>
    </lineage>
</organism>